<evidence type="ECO:0000313" key="1">
    <source>
        <dbReference type="EMBL" id="KKM20736.1"/>
    </source>
</evidence>
<protein>
    <submittedName>
        <fullName evidence="1">Uncharacterized protein</fullName>
    </submittedName>
</protein>
<organism evidence="1">
    <name type="scientific">marine sediment metagenome</name>
    <dbReference type="NCBI Taxonomy" id="412755"/>
    <lineage>
        <taxon>unclassified sequences</taxon>
        <taxon>metagenomes</taxon>
        <taxon>ecological metagenomes</taxon>
    </lineage>
</organism>
<dbReference type="AlphaFoldDB" id="A0A0F9HZ51"/>
<dbReference type="EMBL" id="LAZR01013704">
    <property type="protein sequence ID" value="KKM20736.1"/>
    <property type="molecule type" value="Genomic_DNA"/>
</dbReference>
<proteinExistence type="predicted"/>
<sequence>MTDKQSPNDAIHDQYCLMRDCSGDLVQIAQAARTMGQDRLATEISQIAADIVRSAECVSQAHGNEIYERARTADASSRAMLSAALLSLIRPTDKVPA</sequence>
<gene>
    <name evidence="1" type="ORF">LCGC14_1642400</name>
</gene>
<reference evidence="1" key="1">
    <citation type="journal article" date="2015" name="Nature">
        <title>Complex archaea that bridge the gap between prokaryotes and eukaryotes.</title>
        <authorList>
            <person name="Spang A."/>
            <person name="Saw J.H."/>
            <person name="Jorgensen S.L."/>
            <person name="Zaremba-Niedzwiedzka K."/>
            <person name="Martijn J."/>
            <person name="Lind A.E."/>
            <person name="van Eijk R."/>
            <person name="Schleper C."/>
            <person name="Guy L."/>
            <person name="Ettema T.J."/>
        </authorList>
    </citation>
    <scope>NUCLEOTIDE SEQUENCE</scope>
</reference>
<comment type="caution">
    <text evidence="1">The sequence shown here is derived from an EMBL/GenBank/DDBJ whole genome shotgun (WGS) entry which is preliminary data.</text>
</comment>
<accession>A0A0F9HZ51</accession>
<name>A0A0F9HZ51_9ZZZZ</name>